<organism evidence="2 3">
    <name type="scientific">Zhongshania marina</name>
    <dbReference type="NCBI Taxonomy" id="2304603"/>
    <lineage>
        <taxon>Bacteria</taxon>
        <taxon>Pseudomonadati</taxon>
        <taxon>Pseudomonadota</taxon>
        <taxon>Gammaproteobacteria</taxon>
        <taxon>Cellvibrionales</taxon>
        <taxon>Spongiibacteraceae</taxon>
        <taxon>Zhongshania</taxon>
    </lineage>
</organism>
<dbReference type="Proteomes" id="UP000237222">
    <property type="component" value="Unassembled WGS sequence"/>
</dbReference>
<dbReference type="GO" id="GO:0004497">
    <property type="term" value="F:monooxygenase activity"/>
    <property type="evidence" value="ECO:0007669"/>
    <property type="project" value="UniProtKB-KW"/>
</dbReference>
<dbReference type="EMBL" id="PQGG01000005">
    <property type="protein sequence ID" value="POP54488.1"/>
    <property type="molecule type" value="Genomic_DNA"/>
</dbReference>
<evidence type="ECO:0000313" key="3">
    <source>
        <dbReference type="Proteomes" id="UP000237222"/>
    </source>
</evidence>
<protein>
    <submittedName>
        <fullName evidence="2">Monooxygenase</fullName>
    </submittedName>
</protein>
<gene>
    <name evidence="2" type="ORF">C0068_01505</name>
</gene>
<dbReference type="InterPro" id="IPR036889">
    <property type="entry name" value="mOase_MmoB_DmpM_sf"/>
</dbReference>
<name>A0A2S4HKG8_9GAMM</name>
<comment type="caution">
    <text evidence="2">The sequence shown here is derived from an EMBL/GenBank/DDBJ whole genome shotgun (WGS) entry which is preliminary data.</text>
</comment>
<accession>A0A2S4HKG8</accession>
<proteinExistence type="inferred from homology"/>
<sequence length="92" mass="10414">MNESKHPVFIAFQANNDTLPIVNAITRDNPLAIVNEMPAMVKIDCPGRLVIKRSSIEEEVGREFDLQELQINLISLSGEINEDDDEFTLSWN</sequence>
<evidence type="ECO:0000256" key="1">
    <source>
        <dbReference type="ARBA" id="ARBA00006313"/>
    </source>
</evidence>
<dbReference type="OrthoDB" id="9805636at2"/>
<dbReference type="RefSeq" id="WP_103682729.1">
    <property type="nucleotide sequence ID" value="NZ_PQGG01000005.1"/>
</dbReference>
<dbReference type="InterPro" id="IPR003454">
    <property type="entry name" value="MOase_MmoB_DmpM"/>
</dbReference>
<dbReference type="AlphaFoldDB" id="A0A2S4HKG8"/>
<keyword evidence="2" id="KW-0560">Oxidoreductase</keyword>
<evidence type="ECO:0000313" key="2">
    <source>
        <dbReference type="EMBL" id="POP54488.1"/>
    </source>
</evidence>
<reference evidence="2" key="1">
    <citation type="submission" date="2018-01" db="EMBL/GenBank/DDBJ databases">
        <authorList>
            <person name="Yu X.-D."/>
        </authorList>
    </citation>
    <scope>NUCLEOTIDE SEQUENCE</scope>
    <source>
        <strain evidence="2">ZX-21</strain>
    </source>
</reference>
<comment type="similarity">
    <text evidence="1">Belongs to the TmoD/XamoD family.</text>
</comment>
<dbReference type="SUPFAM" id="SSF56029">
    <property type="entry name" value="Monooxygenase (hydroxylase) regulatory protein"/>
    <property type="match status" value="1"/>
</dbReference>
<keyword evidence="2" id="KW-0503">Monooxygenase</keyword>
<dbReference type="Gene3D" id="3.90.56.10">
    <property type="entry name" value="Monooxygenase component MmoB/DmpM"/>
    <property type="match status" value="1"/>
</dbReference>
<dbReference type="Pfam" id="PF02406">
    <property type="entry name" value="MmoB_DmpM"/>
    <property type="match status" value="1"/>
</dbReference>